<evidence type="ECO:0000256" key="1">
    <source>
        <dbReference type="ARBA" id="ARBA00006611"/>
    </source>
</evidence>
<dbReference type="InterPro" id="IPR027417">
    <property type="entry name" value="P-loop_NTPase"/>
</dbReference>
<evidence type="ECO:0000259" key="3">
    <source>
        <dbReference type="Pfam" id="PF00437"/>
    </source>
</evidence>
<dbReference type="EMBL" id="BAABHM010000006">
    <property type="protein sequence ID" value="GAA4692505.1"/>
    <property type="molecule type" value="Genomic_DNA"/>
</dbReference>
<name>A0ABP8WMT9_9MICO</name>
<protein>
    <submittedName>
        <fullName evidence="4">ATPase, T2SS/T4P/T4SS family</fullName>
    </submittedName>
</protein>
<dbReference type="PANTHER" id="PTHR30486">
    <property type="entry name" value="TWITCHING MOTILITY PROTEIN PILT"/>
    <property type="match status" value="1"/>
</dbReference>
<gene>
    <name evidence="4" type="ORF">GCM10023198_09510</name>
</gene>
<evidence type="ECO:0000313" key="5">
    <source>
        <dbReference type="Proteomes" id="UP001500843"/>
    </source>
</evidence>
<evidence type="ECO:0000313" key="4">
    <source>
        <dbReference type="EMBL" id="GAA4692505.1"/>
    </source>
</evidence>
<sequence>MSAAVERTELRRPARPDVGGERAAGSARADGIALLEGEVRELVRRRGVDPMAEPGRFAELVREAAADYADRAARGLLSGLPDMERVVREVSDAVGGFGSLQPYLDDPEIEEVWLNSPTHVYVARRGVPELTSTVLTTEQVRDLVERMLKTSGRRLDLSSPFVDARLPGGERLHVVIPDITRAHFAVNIRKHVVRAHSLADMVRLGSLTAQAATFLDAAVRAGLNVLVSGQTQAGKTTMLNALAGSIPGSERVISAEEVWELRLPVRDHVALQTRPASLEGTGEVPLRRLVKEALRMRPDRIVIGEVREAEAFDLLIALNSGIPGMCTLHANTAREAVAKMTTLPLLAGENVSDRFVIPTVASAVDLVVHLGLSRTADGVVRRQVREIVAVTGRVEEGRIETAGIFDRDADGDLRRGDGMPPGEDLFERAGFDVRAMLADPRAVPVGVRPGVGAVVGPWAGVGTRTGAGPWTAR</sequence>
<proteinExistence type="inferred from homology"/>
<comment type="similarity">
    <text evidence="1">Belongs to the GSP E family.</text>
</comment>
<dbReference type="Pfam" id="PF00437">
    <property type="entry name" value="T2SSE"/>
    <property type="match status" value="1"/>
</dbReference>
<feature type="compositionally biased region" description="Basic and acidic residues" evidence="2">
    <location>
        <begin position="1"/>
        <end position="20"/>
    </location>
</feature>
<dbReference type="SUPFAM" id="SSF52540">
    <property type="entry name" value="P-loop containing nucleoside triphosphate hydrolases"/>
    <property type="match status" value="1"/>
</dbReference>
<dbReference type="Gene3D" id="3.40.50.300">
    <property type="entry name" value="P-loop containing nucleotide triphosphate hydrolases"/>
    <property type="match status" value="1"/>
</dbReference>
<feature type="domain" description="Bacterial type II secretion system protein E" evidence="3">
    <location>
        <begin position="99"/>
        <end position="376"/>
    </location>
</feature>
<organism evidence="4 5">
    <name type="scientific">Promicromonospora umidemergens</name>
    <dbReference type="NCBI Taxonomy" id="629679"/>
    <lineage>
        <taxon>Bacteria</taxon>
        <taxon>Bacillati</taxon>
        <taxon>Actinomycetota</taxon>
        <taxon>Actinomycetes</taxon>
        <taxon>Micrococcales</taxon>
        <taxon>Promicromonosporaceae</taxon>
        <taxon>Promicromonospora</taxon>
    </lineage>
</organism>
<dbReference type="PANTHER" id="PTHR30486:SF6">
    <property type="entry name" value="TYPE IV PILUS RETRACTATION ATPASE PILT"/>
    <property type="match status" value="1"/>
</dbReference>
<dbReference type="InterPro" id="IPR050921">
    <property type="entry name" value="T4SS_GSP_E_ATPase"/>
</dbReference>
<accession>A0ABP8WMT9</accession>
<comment type="caution">
    <text evidence="4">The sequence shown here is derived from an EMBL/GenBank/DDBJ whole genome shotgun (WGS) entry which is preliminary data.</text>
</comment>
<reference evidence="5" key="1">
    <citation type="journal article" date="2019" name="Int. J. Syst. Evol. Microbiol.">
        <title>The Global Catalogue of Microorganisms (GCM) 10K type strain sequencing project: providing services to taxonomists for standard genome sequencing and annotation.</title>
        <authorList>
            <consortium name="The Broad Institute Genomics Platform"/>
            <consortium name="The Broad Institute Genome Sequencing Center for Infectious Disease"/>
            <person name="Wu L."/>
            <person name="Ma J."/>
        </authorList>
    </citation>
    <scope>NUCLEOTIDE SEQUENCE [LARGE SCALE GENOMIC DNA]</scope>
    <source>
        <strain evidence="5">JCM 17975</strain>
    </source>
</reference>
<evidence type="ECO:0000256" key="2">
    <source>
        <dbReference type="SAM" id="MobiDB-lite"/>
    </source>
</evidence>
<dbReference type="Proteomes" id="UP001500843">
    <property type="component" value="Unassembled WGS sequence"/>
</dbReference>
<keyword evidence="5" id="KW-1185">Reference proteome</keyword>
<feature type="region of interest" description="Disordered" evidence="2">
    <location>
        <begin position="1"/>
        <end position="26"/>
    </location>
</feature>
<dbReference type="InterPro" id="IPR001482">
    <property type="entry name" value="T2SS/T4SS_dom"/>
</dbReference>
<dbReference type="CDD" id="cd01130">
    <property type="entry name" value="VirB11-like_ATPase"/>
    <property type="match status" value="1"/>
</dbReference>
<dbReference type="Gene3D" id="3.30.450.380">
    <property type="match status" value="1"/>
</dbReference>